<keyword evidence="3" id="KW-1185">Reference proteome</keyword>
<protein>
    <submittedName>
        <fullName evidence="2">Uncharacterized protein</fullName>
    </submittedName>
</protein>
<evidence type="ECO:0000256" key="1">
    <source>
        <dbReference type="SAM" id="MobiDB-lite"/>
    </source>
</evidence>
<evidence type="ECO:0000313" key="2">
    <source>
        <dbReference type="EMBL" id="GAD25463.1"/>
    </source>
</evidence>
<evidence type="ECO:0000313" key="3">
    <source>
        <dbReference type="Proteomes" id="UP000018209"/>
    </source>
</evidence>
<dbReference type="Proteomes" id="UP000018209">
    <property type="component" value="Unassembled WGS sequence"/>
</dbReference>
<dbReference type="EMBL" id="BASM01000006">
    <property type="protein sequence ID" value="GAD25463.1"/>
    <property type="molecule type" value="Genomic_DNA"/>
</dbReference>
<sequence length="100" mass="10499">MNCCDSNRLDVACLTLVPIAGILSVRTQDRKENEQENENDDPPKEPAPTGASGGLEGLSVAALVAVAGAGRLLVHNRSVFPVRLDPGVLEKDTPLSVVPL</sequence>
<comment type="caution">
    <text evidence="2">The sequence shown here is derived from an EMBL/GenBank/DDBJ whole genome shotgun (WGS) entry which is preliminary data.</text>
</comment>
<reference evidence="2 3" key="1">
    <citation type="submission" date="2013-08" db="EMBL/GenBank/DDBJ databases">
        <title>Gluconobacter thailandicus NBRC 3257 whole genome sequence.</title>
        <authorList>
            <person name="Matsutani M."/>
            <person name="Yakushi T."/>
            <person name="Matsushita K."/>
        </authorList>
    </citation>
    <scope>NUCLEOTIDE SEQUENCE [LARGE SCALE GENOMIC DNA]</scope>
    <source>
        <strain evidence="2 3">NBRC 3257</strain>
    </source>
</reference>
<proteinExistence type="predicted"/>
<organism evidence="2 3">
    <name type="scientific">Gluconobacter thailandicus NBRC 3257</name>
    <dbReference type="NCBI Taxonomy" id="1381097"/>
    <lineage>
        <taxon>Bacteria</taxon>
        <taxon>Pseudomonadati</taxon>
        <taxon>Pseudomonadota</taxon>
        <taxon>Alphaproteobacteria</taxon>
        <taxon>Acetobacterales</taxon>
        <taxon>Acetobacteraceae</taxon>
        <taxon>Gluconobacter</taxon>
    </lineage>
</organism>
<feature type="region of interest" description="Disordered" evidence="1">
    <location>
        <begin position="25"/>
        <end position="54"/>
    </location>
</feature>
<accession>A0ABQ0ITB8</accession>
<gene>
    <name evidence="2" type="ORF">NBRC3257_0463</name>
</gene>
<name>A0ABQ0ITB8_GLUTH</name>